<dbReference type="Proteomes" id="UP000253437">
    <property type="component" value="Unassembled WGS sequence"/>
</dbReference>
<reference evidence="2" key="2">
    <citation type="submission" date="2018-01" db="EMBL/GenBank/DDBJ databases">
        <title>FDA dAtabase for Regulatory Grade micrObial Sequences (FDA-ARGOS): Supporting development and validation of Infectious Disease Dx tests.</title>
        <authorList>
            <person name="Hoffmann M."/>
            <person name="Allard M."/>
            <person name="Evans P."/>
            <person name="Brown E."/>
            <person name="Tallon L."/>
            <person name="Sadzewicz L."/>
            <person name="Sengamalay N."/>
            <person name="Ott S."/>
            <person name="Godinez A."/>
            <person name="Nagaraj S."/>
            <person name="Vyas G."/>
            <person name="Aluvathingal J."/>
            <person name="Nadendla S."/>
            <person name="Geyer C."/>
            <person name="Sichtig H."/>
        </authorList>
    </citation>
    <scope>NUCLEOTIDE SEQUENCE</scope>
    <source>
        <strain evidence="2">FDAARGOS_107</strain>
    </source>
</reference>
<reference evidence="3 5" key="3">
    <citation type="submission" date="2018-08" db="EMBL/GenBank/DDBJ databases">
        <title>Vibrio harveyi strains pathogenic to white snook Centropomus viridis Lockington (1877) and potential probiotic bacteria.</title>
        <authorList>
            <person name="Soto-Rodriguez S."/>
            <person name="Gomez-Gil B."/>
            <person name="Lozano-Olvera R."/>
        </authorList>
    </citation>
    <scope>NUCLEOTIDE SEQUENCE [LARGE SCALE GENOMIC DNA]</scope>
    <source>
        <strain evidence="3 5">CAIM 1508</strain>
    </source>
</reference>
<dbReference type="Proteomes" id="UP000067422">
    <property type="component" value="Chromosome 1"/>
</dbReference>
<organism evidence="3 5">
    <name type="scientific">Vibrio harveyi</name>
    <name type="common">Beneckea harveyi</name>
    <dbReference type="NCBI Taxonomy" id="669"/>
    <lineage>
        <taxon>Bacteria</taxon>
        <taxon>Pseudomonadati</taxon>
        <taxon>Pseudomonadota</taxon>
        <taxon>Gammaproteobacteria</taxon>
        <taxon>Vibrionales</taxon>
        <taxon>Vibrionaceae</taxon>
        <taxon>Vibrio</taxon>
    </lineage>
</organism>
<dbReference type="OrthoDB" id="5891986at2"/>
<evidence type="ECO:0000313" key="5">
    <source>
        <dbReference type="Proteomes" id="UP000253437"/>
    </source>
</evidence>
<gene>
    <name evidence="2" type="ORF">AL538_28195</name>
    <name evidence="3" type="ORF">DS957_018690</name>
</gene>
<evidence type="ECO:0000313" key="3">
    <source>
        <dbReference type="EMBL" id="RIW09365.1"/>
    </source>
</evidence>
<dbReference type="KEGG" id="vhr:AL538_28195"/>
<keyword evidence="4" id="KW-1185">Reference proteome</keyword>
<accession>A0A3A1PUA0</accession>
<feature type="compositionally biased region" description="Basic and acidic residues" evidence="1">
    <location>
        <begin position="1"/>
        <end position="16"/>
    </location>
</feature>
<evidence type="ECO:0000256" key="1">
    <source>
        <dbReference type="SAM" id="MobiDB-lite"/>
    </source>
</evidence>
<dbReference type="EMBL" id="QOUW02000086">
    <property type="protein sequence ID" value="RIW09365.1"/>
    <property type="molecule type" value="Genomic_DNA"/>
</dbReference>
<reference evidence="4" key="1">
    <citation type="submission" date="2015-12" db="EMBL/GenBank/DDBJ databases">
        <title>FDA dAtabase for Regulatory Grade micrObial Sequences (FDA-ARGOS): Supporting development and validation of Infectious Disease Dx tests.</title>
        <authorList>
            <person name="Hoffmann M."/>
            <person name="Allard M."/>
            <person name="Evans P."/>
            <person name="Brown E."/>
            <person name="Tallon L.J."/>
            <person name="Sadzewicz L."/>
            <person name="Sengamalay N."/>
            <person name="Ott S."/>
            <person name="Godinez A."/>
            <person name="Nagaraj S."/>
            <person name="Vyas G."/>
            <person name="Aluvathingal J."/>
            <person name="Nadendla S."/>
            <person name="Geyer C."/>
            <person name="Sichtig H."/>
        </authorList>
    </citation>
    <scope>NUCLEOTIDE SEQUENCE [LARGE SCALE GENOMIC DNA]</scope>
    <source>
        <strain evidence="4">ATCC 43516</strain>
    </source>
</reference>
<dbReference type="EMBL" id="CP014038">
    <property type="protein sequence ID" value="AUW38278.1"/>
    <property type="molecule type" value="Genomic_DNA"/>
</dbReference>
<protein>
    <submittedName>
        <fullName evidence="3">Uncharacterized protein</fullName>
    </submittedName>
</protein>
<evidence type="ECO:0000313" key="2">
    <source>
        <dbReference type="EMBL" id="AUW38278.1"/>
    </source>
</evidence>
<dbReference type="AlphaFoldDB" id="A0A3A1PUA0"/>
<evidence type="ECO:0000313" key="4">
    <source>
        <dbReference type="Proteomes" id="UP000067422"/>
    </source>
</evidence>
<name>A0A3A1PUA0_VIBHA</name>
<sequence>MIRESRHLDGKKESSNKKGHRSDLFLSALRLLIIC</sequence>
<feature type="region of interest" description="Disordered" evidence="1">
    <location>
        <begin position="1"/>
        <end position="20"/>
    </location>
</feature>
<proteinExistence type="predicted"/>